<feature type="compositionally biased region" description="Gly residues" evidence="7">
    <location>
        <begin position="40"/>
        <end position="49"/>
    </location>
</feature>
<keyword evidence="6" id="KW-0804">Transcription</keyword>
<comment type="domain">
    <text evidence="6">The QLQ domain and WRC domain may be involved in protein-protein interaction and DNA-binding, respectively.</text>
</comment>
<accession>A0A0D9VJH9</accession>
<dbReference type="GO" id="GO:0005524">
    <property type="term" value="F:ATP binding"/>
    <property type="evidence" value="ECO:0007669"/>
    <property type="project" value="UniProtKB-UniRule"/>
</dbReference>
<evidence type="ECO:0000259" key="8">
    <source>
        <dbReference type="PROSITE" id="PS51666"/>
    </source>
</evidence>
<dbReference type="GO" id="GO:0005634">
    <property type="term" value="C:nucleus"/>
    <property type="evidence" value="ECO:0007669"/>
    <property type="project" value="UniProtKB-SubCell"/>
</dbReference>
<reference evidence="10" key="3">
    <citation type="submission" date="2015-04" db="UniProtKB">
        <authorList>
            <consortium name="EnsemblPlants"/>
        </authorList>
    </citation>
    <scope>IDENTIFICATION</scope>
</reference>
<evidence type="ECO:0000313" key="10">
    <source>
        <dbReference type="EnsemblPlants" id="LPERR02G22680.1"/>
    </source>
</evidence>
<dbReference type="SMART" id="SM00951">
    <property type="entry name" value="QLQ"/>
    <property type="match status" value="1"/>
</dbReference>
<feature type="domain" description="QLQ" evidence="8">
    <location>
        <begin position="68"/>
        <end position="103"/>
    </location>
</feature>
<protein>
    <recommendedName>
        <fullName evidence="6">Growth-regulating factor</fullName>
    </recommendedName>
</protein>
<proteinExistence type="inferred from homology"/>
<comment type="similarity">
    <text evidence="2 6">Belongs to the GRF family.</text>
</comment>
<comment type="subcellular location">
    <subcellularLocation>
        <location evidence="1 5 6">Nucleus</location>
    </subcellularLocation>
</comment>
<dbReference type="Pfam" id="PF08880">
    <property type="entry name" value="QLQ"/>
    <property type="match status" value="1"/>
</dbReference>
<keyword evidence="11" id="KW-1185">Reference proteome</keyword>
<reference evidence="10 11" key="1">
    <citation type="submission" date="2012-08" db="EMBL/GenBank/DDBJ databases">
        <title>Oryza genome evolution.</title>
        <authorList>
            <person name="Wing R.A."/>
        </authorList>
    </citation>
    <scope>NUCLEOTIDE SEQUENCE</scope>
</reference>
<evidence type="ECO:0000256" key="3">
    <source>
        <dbReference type="ARBA" id="ARBA00023159"/>
    </source>
</evidence>
<dbReference type="AlphaFoldDB" id="A0A0D9VJH9"/>
<dbReference type="PROSITE" id="PS51667">
    <property type="entry name" value="WRC"/>
    <property type="match status" value="1"/>
</dbReference>
<dbReference type="InterPro" id="IPR014978">
    <property type="entry name" value="Gln-Leu-Gln_QLQ"/>
</dbReference>
<dbReference type="PANTHER" id="PTHR31602:SF81">
    <property type="entry name" value="GROWTH-REGULATING FACTOR 9"/>
    <property type="match status" value="1"/>
</dbReference>
<sequence>MGEEKDGDSPQPPSKQPRLSSADPNAGVVTMAAPPPPVGLGLGLGLGGDSRGERDAETSPASANKTTALTFMQQQELEHQVLIYRYFAAGAPVPVHLVLPIWKSVASSSFGPHRFPSLMGLGNLCFDYRSSMEPDPGRCRRTDGKKWRCSRDVVPGHKYCERHVHRGRGRSRKPVEPSAAATPANNGGGGSGIVFSPTSVLLAHGASAAARAT</sequence>
<evidence type="ECO:0000256" key="2">
    <source>
        <dbReference type="ARBA" id="ARBA00008122"/>
    </source>
</evidence>
<keyword evidence="4 5" id="KW-0539">Nucleus</keyword>
<dbReference type="InterPro" id="IPR014977">
    <property type="entry name" value="WRC_dom"/>
</dbReference>
<dbReference type="PROSITE" id="PS51666">
    <property type="entry name" value="QLQ"/>
    <property type="match status" value="1"/>
</dbReference>
<dbReference type="GO" id="GO:0032502">
    <property type="term" value="P:developmental process"/>
    <property type="evidence" value="ECO:0007669"/>
    <property type="project" value="InterPro"/>
</dbReference>
<evidence type="ECO:0000313" key="11">
    <source>
        <dbReference type="Proteomes" id="UP000032180"/>
    </source>
</evidence>
<feature type="short sequence motif" description="Bipartite nuclear localization signal" evidence="5">
    <location>
        <begin position="138"/>
        <end position="148"/>
    </location>
</feature>
<keyword evidence="3 6" id="KW-0010">Activator</keyword>
<dbReference type="GO" id="GO:0006351">
    <property type="term" value="P:DNA-templated transcription"/>
    <property type="evidence" value="ECO:0007669"/>
    <property type="project" value="UniProtKB-UniRule"/>
</dbReference>
<feature type="region of interest" description="Disordered" evidence="7">
    <location>
        <begin position="163"/>
        <end position="190"/>
    </location>
</feature>
<evidence type="ECO:0000256" key="6">
    <source>
        <dbReference type="RuleBase" id="RU367127"/>
    </source>
</evidence>
<comment type="function">
    <text evidence="6">Transcription activator.</text>
</comment>
<feature type="short sequence motif" description="Bipartite nuclear localization signal" evidence="5">
    <location>
        <begin position="166"/>
        <end position="173"/>
    </location>
</feature>
<evidence type="ECO:0000256" key="5">
    <source>
        <dbReference type="PROSITE-ProRule" id="PRU01002"/>
    </source>
</evidence>
<feature type="compositionally biased region" description="Basic residues" evidence="7">
    <location>
        <begin position="163"/>
        <end position="172"/>
    </location>
</feature>
<feature type="region of interest" description="Disordered" evidence="7">
    <location>
        <begin position="1"/>
        <end position="65"/>
    </location>
</feature>
<dbReference type="Pfam" id="PF08879">
    <property type="entry name" value="WRC"/>
    <property type="match status" value="1"/>
</dbReference>
<organism evidence="10 11">
    <name type="scientific">Leersia perrieri</name>
    <dbReference type="NCBI Taxonomy" id="77586"/>
    <lineage>
        <taxon>Eukaryota</taxon>
        <taxon>Viridiplantae</taxon>
        <taxon>Streptophyta</taxon>
        <taxon>Embryophyta</taxon>
        <taxon>Tracheophyta</taxon>
        <taxon>Spermatophyta</taxon>
        <taxon>Magnoliopsida</taxon>
        <taxon>Liliopsida</taxon>
        <taxon>Poales</taxon>
        <taxon>Poaceae</taxon>
        <taxon>BOP clade</taxon>
        <taxon>Oryzoideae</taxon>
        <taxon>Oryzeae</taxon>
        <taxon>Oryzinae</taxon>
        <taxon>Leersia</taxon>
    </lineage>
</organism>
<evidence type="ECO:0000256" key="7">
    <source>
        <dbReference type="SAM" id="MobiDB-lite"/>
    </source>
</evidence>
<dbReference type="eggNOG" id="ENOG502RZPC">
    <property type="taxonomic scope" value="Eukaryota"/>
</dbReference>
<dbReference type="InterPro" id="IPR031137">
    <property type="entry name" value="GRF"/>
</dbReference>
<dbReference type="HOGENOM" id="CLU_084616_1_0_1"/>
<keyword evidence="6" id="KW-0805">Transcription regulation</keyword>
<name>A0A0D9VJH9_9ORYZ</name>
<evidence type="ECO:0000256" key="4">
    <source>
        <dbReference type="ARBA" id="ARBA00023242"/>
    </source>
</evidence>
<evidence type="ECO:0000259" key="9">
    <source>
        <dbReference type="PROSITE" id="PS51667"/>
    </source>
</evidence>
<dbReference type="PANTHER" id="PTHR31602">
    <property type="entry name" value="GROWTH-REGULATING FACTOR 5"/>
    <property type="match status" value="1"/>
</dbReference>
<dbReference type="EnsemblPlants" id="LPERR02G22680.1">
    <property type="protein sequence ID" value="LPERR02G22680.1"/>
    <property type="gene ID" value="LPERR02G22680"/>
</dbReference>
<dbReference type="Gramene" id="LPERR02G22680.1">
    <property type="protein sequence ID" value="LPERR02G22680.1"/>
    <property type="gene ID" value="LPERR02G22680"/>
</dbReference>
<reference evidence="11" key="2">
    <citation type="submission" date="2013-12" db="EMBL/GenBank/DDBJ databases">
        <authorList>
            <person name="Yu Y."/>
            <person name="Lee S."/>
            <person name="de Baynast K."/>
            <person name="Wissotski M."/>
            <person name="Liu L."/>
            <person name="Talag J."/>
            <person name="Goicoechea J."/>
            <person name="Angelova A."/>
            <person name="Jetty R."/>
            <person name="Kudrna D."/>
            <person name="Golser W."/>
            <person name="Rivera L."/>
            <person name="Zhang J."/>
            <person name="Wing R."/>
        </authorList>
    </citation>
    <scope>NUCLEOTIDE SEQUENCE</scope>
</reference>
<dbReference type="GO" id="GO:0006355">
    <property type="term" value="P:regulation of DNA-templated transcription"/>
    <property type="evidence" value="ECO:0007669"/>
    <property type="project" value="InterPro"/>
</dbReference>
<feature type="domain" description="WRC" evidence="9">
    <location>
        <begin position="133"/>
        <end position="177"/>
    </location>
</feature>
<evidence type="ECO:0000256" key="1">
    <source>
        <dbReference type="ARBA" id="ARBA00004123"/>
    </source>
</evidence>
<dbReference type="Proteomes" id="UP000032180">
    <property type="component" value="Chromosome 2"/>
</dbReference>
<dbReference type="STRING" id="77586.A0A0D9VJH9"/>